<keyword evidence="2" id="KW-0378">Hydrolase</keyword>
<reference evidence="2 3" key="1">
    <citation type="submission" date="2018-09" db="EMBL/GenBank/DDBJ databases">
        <title>Genomic Encyclopedia of Archaeal and Bacterial Type Strains, Phase II (KMG-II): from individual species to whole genera.</title>
        <authorList>
            <person name="Goeker M."/>
        </authorList>
    </citation>
    <scope>NUCLEOTIDE SEQUENCE [LARGE SCALE GENOMIC DNA]</scope>
    <source>
        <strain evidence="2 3">DSM 27148</strain>
    </source>
</reference>
<dbReference type="Gene3D" id="3.40.50.1000">
    <property type="entry name" value="HAD superfamily/HAD-like"/>
    <property type="match status" value="1"/>
</dbReference>
<gene>
    <name evidence="2" type="ORF">BC643_2839</name>
</gene>
<dbReference type="InterPro" id="IPR050582">
    <property type="entry name" value="HAD-like_SerB"/>
</dbReference>
<dbReference type="SUPFAM" id="SSF56784">
    <property type="entry name" value="HAD-like"/>
    <property type="match status" value="1"/>
</dbReference>
<accession>A0A419WAM3</accession>
<comment type="caution">
    <text evidence="2">The sequence shown here is derived from an EMBL/GenBank/DDBJ whole genome shotgun (WGS) entry which is preliminary data.</text>
</comment>
<evidence type="ECO:0000256" key="1">
    <source>
        <dbReference type="SAM" id="SignalP"/>
    </source>
</evidence>
<dbReference type="Proteomes" id="UP000283387">
    <property type="component" value="Unassembled WGS sequence"/>
</dbReference>
<dbReference type="Pfam" id="PF12710">
    <property type="entry name" value="HAD"/>
    <property type="match status" value="1"/>
</dbReference>
<sequence>MKIRSFFWVLFFFVSCSSPSNQATVTEEVADPLSLWNNGEVKTAITGFVAAVTDSSAAEFVSASDRIAVFDNDGTLWCEKPLYIPVEIELAYIKSKYSEHPEWSKDKLFKAIANNDLAVLGEYSTGELISKLFSTQDGMMEKDYQDFVYQMLSTAKHSRFDRPFKETTFSPMVQLVHYLQENGFKVYIVTGGEISSVRTVSEEIYNIPKENVVGSSVVWEYVSNYSGTYLVRTGKINSANDKQVKPTNIELHIGRKPIFAAGNSDGDYQMMEYTLSNSKPSMAILVHHDDSIREYNYMHGTEKAIEDAAAKGWYVVSMEKDFNEIFAK</sequence>
<feature type="chain" id="PRO_5019485511" evidence="1">
    <location>
        <begin position="24"/>
        <end position="328"/>
    </location>
</feature>
<organism evidence="2 3">
    <name type="scientific">Mangrovibacterium diazotrophicum</name>
    <dbReference type="NCBI Taxonomy" id="1261403"/>
    <lineage>
        <taxon>Bacteria</taxon>
        <taxon>Pseudomonadati</taxon>
        <taxon>Bacteroidota</taxon>
        <taxon>Bacteroidia</taxon>
        <taxon>Marinilabiliales</taxon>
        <taxon>Prolixibacteraceae</taxon>
        <taxon>Mangrovibacterium</taxon>
    </lineage>
</organism>
<dbReference type="GO" id="GO:0016787">
    <property type="term" value="F:hydrolase activity"/>
    <property type="evidence" value="ECO:0007669"/>
    <property type="project" value="UniProtKB-KW"/>
</dbReference>
<dbReference type="EMBL" id="RAPN01000001">
    <property type="protein sequence ID" value="RKD92466.1"/>
    <property type="molecule type" value="Genomic_DNA"/>
</dbReference>
<feature type="signal peptide" evidence="1">
    <location>
        <begin position="1"/>
        <end position="23"/>
    </location>
</feature>
<evidence type="ECO:0000313" key="3">
    <source>
        <dbReference type="Proteomes" id="UP000283387"/>
    </source>
</evidence>
<dbReference type="AlphaFoldDB" id="A0A419WAM3"/>
<dbReference type="InterPro" id="IPR023214">
    <property type="entry name" value="HAD_sf"/>
</dbReference>
<keyword evidence="3" id="KW-1185">Reference proteome</keyword>
<dbReference type="RefSeq" id="WP_120273668.1">
    <property type="nucleotide sequence ID" value="NZ_RAPN01000001.1"/>
</dbReference>
<dbReference type="PROSITE" id="PS51257">
    <property type="entry name" value="PROKAR_LIPOPROTEIN"/>
    <property type="match status" value="1"/>
</dbReference>
<keyword evidence="1" id="KW-0732">Signal</keyword>
<evidence type="ECO:0000313" key="2">
    <source>
        <dbReference type="EMBL" id="RKD92466.1"/>
    </source>
</evidence>
<dbReference type="InterPro" id="IPR036412">
    <property type="entry name" value="HAD-like_sf"/>
</dbReference>
<dbReference type="PANTHER" id="PTHR43344">
    <property type="entry name" value="PHOSPHOSERINE PHOSPHATASE"/>
    <property type="match status" value="1"/>
</dbReference>
<proteinExistence type="predicted"/>
<protein>
    <submittedName>
        <fullName evidence="2">Haloacid dehalogenase-like hydrolase</fullName>
    </submittedName>
</protein>
<dbReference type="OrthoDB" id="9799365at2"/>
<name>A0A419WAM3_9BACT</name>